<dbReference type="PIRSF" id="PIRSF005739">
    <property type="entry name" value="O-mtase"/>
    <property type="match status" value="1"/>
</dbReference>
<dbReference type="InterPro" id="IPR036388">
    <property type="entry name" value="WH-like_DNA-bd_sf"/>
</dbReference>
<accession>A0A067JVP5</accession>
<dbReference type="SUPFAM" id="SSF53335">
    <property type="entry name" value="S-adenosyl-L-methionine-dependent methyltransferases"/>
    <property type="match status" value="1"/>
</dbReference>
<evidence type="ECO:0000259" key="6">
    <source>
        <dbReference type="Pfam" id="PF08100"/>
    </source>
</evidence>
<evidence type="ECO:0000313" key="7">
    <source>
        <dbReference type="EMBL" id="KDP24060.1"/>
    </source>
</evidence>
<dbReference type="AlphaFoldDB" id="A0A067JVP5"/>
<dbReference type="Gene3D" id="3.40.50.150">
    <property type="entry name" value="Vaccinia Virus protein VP39"/>
    <property type="match status" value="1"/>
</dbReference>
<dbReference type="InterPro" id="IPR029063">
    <property type="entry name" value="SAM-dependent_MTases_sf"/>
</dbReference>
<dbReference type="PANTHER" id="PTHR11746">
    <property type="entry name" value="O-METHYLTRANSFERASE"/>
    <property type="match status" value="1"/>
</dbReference>
<dbReference type="GO" id="GO:0008171">
    <property type="term" value="F:O-methyltransferase activity"/>
    <property type="evidence" value="ECO:0007669"/>
    <property type="project" value="InterPro"/>
</dbReference>
<evidence type="ECO:0000259" key="5">
    <source>
        <dbReference type="Pfam" id="PF00891"/>
    </source>
</evidence>
<protein>
    <recommendedName>
        <fullName evidence="9">O-methyltransferase domain-containing protein</fullName>
    </recommendedName>
</protein>
<evidence type="ECO:0000256" key="1">
    <source>
        <dbReference type="ARBA" id="ARBA00022603"/>
    </source>
</evidence>
<dbReference type="InterPro" id="IPR016461">
    <property type="entry name" value="COMT-like"/>
</dbReference>
<dbReference type="GO" id="GO:0008757">
    <property type="term" value="F:S-adenosylmethionine-dependent methyltransferase activity"/>
    <property type="evidence" value="ECO:0007669"/>
    <property type="project" value="UniProtKB-ARBA"/>
</dbReference>
<dbReference type="GO" id="GO:0009717">
    <property type="term" value="P:isoflavonoid biosynthetic process"/>
    <property type="evidence" value="ECO:0007669"/>
    <property type="project" value="UniProtKB-ARBA"/>
</dbReference>
<dbReference type="GO" id="GO:0032259">
    <property type="term" value="P:methylation"/>
    <property type="evidence" value="ECO:0007669"/>
    <property type="project" value="UniProtKB-KW"/>
</dbReference>
<dbReference type="InterPro" id="IPR036390">
    <property type="entry name" value="WH_DNA-bd_sf"/>
</dbReference>
<feature type="domain" description="O-methyltransferase dimerisation" evidence="6">
    <location>
        <begin position="20"/>
        <end position="103"/>
    </location>
</feature>
<dbReference type="Proteomes" id="UP000027138">
    <property type="component" value="Unassembled WGS sequence"/>
</dbReference>
<dbReference type="FunFam" id="1.10.10.10:FF:000213">
    <property type="entry name" value="Coniferyl alcohol 9-O-methyltransferase"/>
    <property type="match status" value="1"/>
</dbReference>
<gene>
    <name evidence="7" type="ORF">JCGZ_25717</name>
</gene>
<dbReference type="FunFam" id="3.40.50.150:FF:000057">
    <property type="entry name" value="O-methyltransferase ZRP4"/>
    <property type="match status" value="1"/>
</dbReference>
<keyword evidence="2" id="KW-0808">Transferase</keyword>
<keyword evidence="1" id="KW-0489">Methyltransferase</keyword>
<dbReference type="Pfam" id="PF08100">
    <property type="entry name" value="Dimerisation"/>
    <property type="match status" value="1"/>
</dbReference>
<organism evidence="7 8">
    <name type="scientific">Jatropha curcas</name>
    <name type="common">Barbados nut</name>
    <dbReference type="NCBI Taxonomy" id="180498"/>
    <lineage>
        <taxon>Eukaryota</taxon>
        <taxon>Viridiplantae</taxon>
        <taxon>Streptophyta</taxon>
        <taxon>Embryophyta</taxon>
        <taxon>Tracheophyta</taxon>
        <taxon>Spermatophyta</taxon>
        <taxon>Magnoliopsida</taxon>
        <taxon>eudicotyledons</taxon>
        <taxon>Gunneridae</taxon>
        <taxon>Pentapetalae</taxon>
        <taxon>rosids</taxon>
        <taxon>fabids</taxon>
        <taxon>Malpighiales</taxon>
        <taxon>Euphorbiaceae</taxon>
        <taxon>Crotonoideae</taxon>
        <taxon>Jatropheae</taxon>
        <taxon>Jatropha</taxon>
    </lineage>
</organism>
<sequence length="358" mass="40368">MDLVTRENIDELLKAQSHIWTHSLQFIKSMSLKCAVELGVPVAFSTHHGQPMPLSDLVSALQVNPAKTHHLHRLMRILVHSGFFSLKEDGYLLTASSRLLLKDTPLNSRPFISLVLDPILTEPYNCMSKWLKDDHDQTPFVTAFGESLWEHAGHEIRVNNLFNEAMASDSFLISEAVIVKCKEVFEGLDSLVDVAGGTGNMAKAIANTFPNLKCTVLDLPHVVAGLQGIKNLNFLAGDMFEAVPPADAVLLKWILHDWTDEDCVKILKNCKEAITRNGEQENKKKKKKVIIIDMVMGNQTWDNDWTEAQVLFDMEMMVCLVGKERTEKEWAKLFFDAGFTKYKIDYVLGPRAVIEVYP</sequence>
<evidence type="ECO:0008006" key="9">
    <source>
        <dbReference type="Google" id="ProtNLM"/>
    </source>
</evidence>
<reference evidence="7 8" key="1">
    <citation type="journal article" date="2014" name="PLoS ONE">
        <title>Global Analysis of Gene Expression Profiles in Physic Nut (Jatropha curcas L.) Seedlings Exposed to Salt Stress.</title>
        <authorList>
            <person name="Zhang L."/>
            <person name="Zhang C."/>
            <person name="Wu P."/>
            <person name="Chen Y."/>
            <person name="Li M."/>
            <person name="Jiang H."/>
            <person name="Wu G."/>
        </authorList>
    </citation>
    <scope>NUCLEOTIDE SEQUENCE [LARGE SCALE GENOMIC DNA]</scope>
    <source>
        <strain evidence="8">cv. GZQX0401</strain>
        <tissue evidence="7">Young leaves</tissue>
    </source>
</reference>
<proteinExistence type="predicted"/>
<evidence type="ECO:0000313" key="8">
    <source>
        <dbReference type="Proteomes" id="UP000027138"/>
    </source>
</evidence>
<dbReference type="PROSITE" id="PS51683">
    <property type="entry name" value="SAM_OMT_II"/>
    <property type="match status" value="1"/>
</dbReference>
<dbReference type="InterPro" id="IPR012967">
    <property type="entry name" value="COMT_dimerisation"/>
</dbReference>
<keyword evidence="3" id="KW-0949">S-adenosyl-L-methionine</keyword>
<dbReference type="InterPro" id="IPR001077">
    <property type="entry name" value="COMT_C"/>
</dbReference>
<keyword evidence="8" id="KW-1185">Reference proteome</keyword>
<evidence type="ECO:0000256" key="4">
    <source>
        <dbReference type="PIRSR" id="PIRSR005739-1"/>
    </source>
</evidence>
<dbReference type="SUPFAM" id="SSF46785">
    <property type="entry name" value="Winged helix' DNA-binding domain"/>
    <property type="match status" value="1"/>
</dbReference>
<dbReference type="Pfam" id="PF00891">
    <property type="entry name" value="Methyltransf_2"/>
    <property type="match status" value="1"/>
</dbReference>
<dbReference type="GO" id="GO:0046983">
    <property type="term" value="F:protein dimerization activity"/>
    <property type="evidence" value="ECO:0007669"/>
    <property type="project" value="InterPro"/>
</dbReference>
<dbReference type="EMBL" id="KK915137">
    <property type="protein sequence ID" value="KDP24060.1"/>
    <property type="molecule type" value="Genomic_DNA"/>
</dbReference>
<dbReference type="Gene3D" id="1.10.10.10">
    <property type="entry name" value="Winged helix-like DNA-binding domain superfamily/Winged helix DNA-binding domain"/>
    <property type="match status" value="1"/>
</dbReference>
<evidence type="ECO:0000256" key="2">
    <source>
        <dbReference type="ARBA" id="ARBA00022679"/>
    </source>
</evidence>
<feature type="active site" description="Proton acceptor" evidence="4">
    <location>
        <position position="256"/>
    </location>
</feature>
<evidence type="ECO:0000256" key="3">
    <source>
        <dbReference type="ARBA" id="ARBA00022691"/>
    </source>
</evidence>
<name>A0A067JVP5_JATCU</name>
<dbReference type="OrthoDB" id="816206at2759"/>
<feature type="domain" description="O-methyltransferase C-terminal" evidence="5">
    <location>
        <begin position="126"/>
        <end position="339"/>
    </location>
</feature>